<sequence length="104" mass="11835">MASKRRNMFHKNKKQETTEIGTCNLPPFCDWGSRGWGSEDLDHKKLKEKIKYLRMPSNRSSCSSCSSEGSTRILIQPRSNAKMSWIICTLGLILLVILITFATL</sequence>
<reference evidence="2 3" key="1">
    <citation type="submission" date="2024-07" db="EMBL/GenBank/DDBJ databases">
        <title>Chromosome-level genome assembly of the water stick insect Ranatra chinensis (Heteroptera: Nepidae).</title>
        <authorList>
            <person name="Liu X."/>
        </authorList>
    </citation>
    <scope>NUCLEOTIDE SEQUENCE [LARGE SCALE GENOMIC DNA]</scope>
    <source>
        <strain evidence="2">Cailab_2021Rc</strain>
        <tissue evidence="2">Muscle</tissue>
    </source>
</reference>
<keyword evidence="1" id="KW-0812">Transmembrane</keyword>
<feature type="transmembrane region" description="Helical" evidence="1">
    <location>
        <begin position="83"/>
        <end position="102"/>
    </location>
</feature>
<protein>
    <submittedName>
        <fullName evidence="2">Uncharacterized protein</fullName>
    </submittedName>
</protein>
<name>A0ABD0YB12_9HEMI</name>
<proteinExistence type="predicted"/>
<gene>
    <name evidence="2" type="ORF">AAG570_001629</name>
</gene>
<evidence type="ECO:0000313" key="2">
    <source>
        <dbReference type="EMBL" id="KAL1123859.1"/>
    </source>
</evidence>
<organism evidence="2 3">
    <name type="scientific">Ranatra chinensis</name>
    <dbReference type="NCBI Taxonomy" id="642074"/>
    <lineage>
        <taxon>Eukaryota</taxon>
        <taxon>Metazoa</taxon>
        <taxon>Ecdysozoa</taxon>
        <taxon>Arthropoda</taxon>
        <taxon>Hexapoda</taxon>
        <taxon>Insecta</taxon>
        <taxon>Pterygota</taxon>
        <taxon>Neoptera</taxon>
        <taxon>Paraneoptera</taxon>
        <taxon>Hemiptera</taxon>
        <taxon>Heteroptera</taxon>
        <taxon>Panheteroptera</taxon>
        <taxon>Nepomorpha</taxon>
        <taxon>Nepidae</taxon>
        <taxon>Ranatrinae</taxon>
        <taxon>Ranatra</taxon>
    </lineage>
</organism>
<keyword evidence="1" id="KW-0472">Membrane</keyword>
<evidence type="ECO:0000256" key="1">
    <source>
        <dbReference type="SAM" id="Phobius"/>
    </source>
</evidence>
<dbReference type="AlphaFoldDB" id="A0ABD0YB12"/>
<keyword evidence="3" id="KW-1185">Reference proteome</keyword>
<evidence type="ECO:0000313" key="3">
    <source>
        <dbReference type="Proteomes" id="UP001558652"/>
    </source>
</evidence>
<keyword evidence="1" id="KW-1133">Transmembrane helix</keyword>
<dbReference type="EMBL" id="JBFDAA010000011">
    <property type="protein sequence ID" value="KAL1123859.1"/>
    <property type="molecule type" value="Genomic_DNA"/>
</dbReference>
<dbReference type="Proteomes" id="UP001558652">
    <property type="component" value="Unassembled WGS sequence"/>
</dbReference>
<accession>A0ABD0YB12</accession>
<comment type="caution">
    <text evidence="2">The sequence shown here is derived from an EMBL/GenBank/DDBJ whole genome shotgun (WGS) entry which is preliminary data.</text>
</comment>